<organism evidence="3 4">
    <name type="scientific">Pannonibacter tanglangensis</name>
    <dbReference type="NCBI Taxonomy" id="2750084"/>
    <lineage>
        <taxon>Bacteria</taxon>
        <taxon>Pseudomonadati</taxon>
        <taxon>Pseudomonadota</taxon>
        <taxon>Alphaproteobacteria</taxon>
        <taxon>Hyphomicrobiales</taxon>
        <taxon>Stappiaceae</taxon>
        <taxon>Pannonibacter</taxon>
    </lineage>
</organism>
<dbReference type="Pfam" id="PF20432">
    <property type="entry name" value="Xre-like-HTH"/>
    <property type="match status" value="1"/>
</dbReference>
<evidence type="ECO:0000259" key="2">
    <source>
        <dbReference type="Pfam" id="PF20432"/>
    </source>
</evidence>
<evidence type="ECO:0000313" key="3">
    <source>
        <dbReference type="EMBL" id="NBN80468.1"/>
    </source>
</evidence>
<dbReference type="GO" id="GO:0003677">
    <property type="term" value="F:DNA binding"/>
    <property type="evidence" value="ECO:0007669"/>
    <property type="project" value="InterPro"/>
</dbReference>
<dbReference type="EMBL" id="JAABLQ010000004">
    <property type="protein sequence ID" value="NBN80468.1"/>
    <property type="molecule type" value="Genomic_DNA"/>
</dbReference>
<proteinExistence type="predicted"/>
<dbReference type="InterPro" id="IPR024467">
    <property type="entry name" value="Xre/MbcA/ParS-like_toxin-bd"/>
</dbReference>
<keyword evidence="4" id="KW-1185">Reference proteome</keyword>
<sequence>MEAALKPRPVDDLQAVGLKAYSRIADAWSLTVREAAGLCDMSDSSWKRAKSANFRGELTRDQLLRLSALIGIYKSLQLYFSPDLADRWIRLPNTGPEFDGQRPVDAMIDGGLPKILSVRTYLDALRGGA</sequence>
<dbReference type="RefSeq" id="WP_161709701.1">
    <property type="nucleotide sequence ID" value="NZ_JAABLQ010000004.1"/>
</dbReference>
<dbReference type="AlphaFoldDB" id="A0A7X5F648"/>
<reference evidence="4" key="1">
    <citation type="submission" date="2020-01" db="EMBL/GenBank/DDBJ databases">
        <authorList>
            <person name="Fang Y."/>
            <person name="Sun R."/>
            <person name="Nie L."/>
            <person name="He J."/>
            <person name="Hao L."/>
            <person name="Wang L."/>
            <person name="Su S."/>
            <person name="Lv E."/>
            <person name="Zhang Z."/>
            <person name="Xie R."/>
            <person name="Liu H."/>
        </authorList>
    </citation>
    <scope>NUCLEOTIDE SEQUENCE [LARGE SCALE GENOMIC DNA]</scope>
    <source>
        <strain evidence="4">XCT-53</strain>
    </source>
</reference>
<gene>
    <name evidence="3" type="ORF">GWI72_19500</name>
</gene>
<evidence type="ECO:0000259" key="1">
    <source>
        <dbReference type="Pfam" id="PF09722"/>
    </source>
</evidence>
<name>A0A7X5F648_9HYPH</name>
<dbReference type="InterPro" id="IPR046847">
    <property type="entry name" value="Xre-like_HTH"/>
</dbReference>
<accession>A0A7X5F648</accession>
<comment type="caution">
    <text evidence="3">The sequence shown here is derived from an EMBL/GenBank/DDBJ whole genome shotgun (WGS) entry which is preliminary data.</text>
</comment>
<protein>
    <submittedName>
        <fullName evidence="3">DUF2384 domain-containing protein</fullName>
    </submittedName>
</protein>
<evidence type="ECO:0000313" key="4">
    <source>
        <dbReference type="Proteomes" id="UP000586722"/>
    </source>
</evidence>
<dbReference type="Pfam" id="PF09722">
    <property type="entry name" value="Xre_MbcA_ParS_C"/>
    <property type="match status" value="1"/>
</dbReference>
<feature type="domain" description="Antitoxin Xre/MbcA/ParS-like toxin-binding" evidence="1">
    <location>
        <begin position="79"/>
        <end position="128"/>
    </location>
</feature>
<feature type="domain" description="Antitoxin Xre-like helix-turn-helix" evidence="2">
    <location>
        <begin position="13"/>
        <end position="70"/>
    </location>
</feature>
<dbReference type="Proteomes" id="UP000586722">
    <property type="component" value="Unassembled WGS sequence"/>
</dbReference>